<keyword evidence="1" id="KW-0378">Hydrolase</keyword>
<dbReference type="PANTHER" id="PTHR48081:SF8">
    <property type="entry name" value="ALPHA_BETA HYDROLASE FOLD-3 DOMAIN-CONTAINING PROTEIN-RELATED"/>
    <property type="match status" value="1"/>
</dbReference>
<reference evidence="3 4" key="1">
    <citation type="submission" date="2018-03" db="EMBL/GenBank/DDBJ databases">
        <title>Genomic Encyclopedia of Archaeal and Bacterial Type Strains, Phase II (KMG-II): from individual species to whole genera.</title>
        <authorList>
            <person name="Goeker M."/>
        </authorList>
    </citation>
    <scope>NUCLEOTIDE SEQUENCE [LARGE SCALE GENOMIC DNA]</scope>
    <source>
        <strain evidence="3 4">DSM 44720</strain>
    </source>
</reference>
<accession>A0A2T0TGX2</accession>
<organism evidence="3 4">
    <name type="scientific">Umezawaea tangerina</name>
    <dbReference type="NCBI Taxonomy" id="84725"/>
    <lineage>
        <taxon>Bacteria</taxon>
        <taxon>Bacillati</taxon>
        <taxon>Actinomycetota</taxon>
        <taxon>Actinomycetes</taxon>
        <taxon>Pseudonocardiales</taxon>
        <taxon>Pseudonocardiaceae</taxon>
        <taxon>Umezawaea</taxon>
    </lineage>
</organism>
<evidence type="ECO:0000313" key="3">
    <source>
        <dbReference type="EMBL" id="PRY44962.1"/>
    </source>
</evidence>
<protein>
    <submittedName>
        <fullName evidence="3">Acetyl esterase</fullName>
    </submittedName>
</protein>
<dbReference type="Gene3D" id="3.40.50.1820">
    <property type="entry name" value="alpha/beta hydrolase"/>
    <property type="match status" value="1"/>
</dbReference>
<gene>
    <name evidence="3" type="ORF">CLV43_102527</name>
</gene>
<comment type="caution">
    <text evidence="3">The sequence shown here is derived from an EMBL/GenBank/DDBJ whole genome shotgun (WGS) entry which is preliminary data.</text>
</comment>
<dbReference type="Pfam" id="PF07859">
    <property type="entry name" value="Abhydrolase_3"/>
    <property type="match status" value="1"/>
</dbReference>
<dbReference type="GO" id="GO:0016787">
    <property type="term" value="F:hydrolase activity"/>
    <property type="evidence" value="ECO:0007669"/>
    <property type="project" value="UniProtKB-KW"/>
</dbReference>
<proteinExistence type="predicted"/>
<dbReference type="EMBL" id="PVTF01000002">
    <property type="protein sequence ID" value="PRY44962.1"/>
    <property type="molecule type" value="Genomic_DNA"/>
</dbReference>
<name>A0A2T0TGX2_9PSEU</name>
<dbReference type="AlphaFoldDB" id="A0A2T0TGX2"/>
<dbReference type="InterPro" id="IPR013094">
    <property type="entry name" value="AB_hydrolase_3"/>
</dbReference>
<sequence>MRLDDRLRAMLMHATARWTVRYGDSLRFAGTDLPRPRVVRVPTRHGKVPVHVYRPPGLGAGAPAHVHFHGGAWLMRHPGMDDWWCRYLAATARVVVLNVDFRTGPYVAYPVAQHQCHDVAAWAATGGDDLVLDKDRISVGGFSSGGGLAASVCLQARDSGSFRPVLQVLGVPALDLAGEVPDAGPGMISPELRRMVRRVYFPDAATRSHPYASPVLAPDLSGLPPAVVLTAERDALREDGERYADRLRRAGVPVVHHRTPGVDHYFLTEDPVRARATMAVVARAVADAGT</sequence>
<keyword evidence="4" id="KW-1185">Reference proteome</keyword>
<evidence type="ECO:0000256" key="1">
    <source>
        <dbReference type="ARBA" id="ARBA00022801"/>
    </source>
</evidence>
<dbReference type="PANTHER" id="PTHR48081">
    <property type="entry name" value="AB HYDROLASE SUPERFAMILY PROTEIN C4A8.06C"/>
    <property type="match status" value="1"/>
</dbReference>
<dbReference type="RefSeq" id="WP_245886220.1">
    <property type="nucleotide sequence ID" value="NZ_PVTF01000002.1"/>
</dbReference>
<dbReference type="Proteomes" id="UP000239494">
    <property type="component" value="Unassembled WGS sequence"/>
</dbReference>
<dbReference type="SUPFAM" id="SSF53474">
    <property type="entry name" value="alpha/beta-Hydrolases"/>
    <property type="match status" value="1"/>
</dbReference>
<dbReference type="InterPro" id="IPR050300">
    <property type="entry name" value="GDXG_lipolytic_enzyme"/>
</dbReference>
<evidence type="ECO:0000313" key="4">
    <source>
        <dbReference type="Proteomes" id="UP000239494"/>
    </source>
</evidence>
<feature type="domain" description="Alpha/beta hydrolase fold-3" evidence="2">
    <location>
        <begin position="66"/>
        <end position="267"/>
    </location>
</feature>
<evidence type="ECO:0000259" key="2">
    <source>
        <dbReference type="Pfam" id="PF07859"/>
    </source>
</evidence>
<dbReference type="InterPro" id="IPR029058">
    <property type="entry name" value="AB_hydrolase_fold"/>
</dbReference>